<dbReference type="NCBIfam" id="TIGR03595">
    <property type="entry name" value="Obg_CgtA_exten"/>
    <property type="match status" value="1"/>
</dbReference>
<dbReference type="InterPro" id="IPR006169">
    <property type="entry name" value="GTP1_OBG_dom"/>
</dbReference>
<organism evidence="11 12">
    <name type="scientific">Porphyridium purpureum</name>
    <name type="common">Red alga</name>
    <name type="synonym">Porphyridium cruentum</name>
    <dbReference type="NCBI Taxonomy" id="35688"/>
    <lineage>
        <taxon>Eukaryota</taxon>
        <taxon>Rhodophyta</taxon>
        <taxon>Bangiophyceae</taxon>
        <taxon>Porphyridiales</taxon>
        <taxon>Porphyridiaceae</taxon>
        <taxon>Porphyridium</taxon>
    </lineage>
</organism>
<dbReference type="GO" id="GO:0015074">
    <property type="term" value="P:DNA integration"/>
    <property type="evidence" value="ECO:0007669"/>
    <property type="project" value="InterPro"/>
</dbReference>
<dbReference type="Proteomes" id="UP000324585">
    <property type="component" value="Unassembled WGS sequence"/>
</dbReference>
<dbReference type="InterPro" id="IPR006073">
    <property type="entry name" value="GTP-bd"/>
</dbReference>
<dbReference type="EMBL" id="VRMN01000011">
    <property type="protein sequence ID" value="KAA8491832.1"/>
    <property type="molecule type" value="Genomic_DNA"/>
</dbReference>
<dbReference type="InterPro" id="IPR038717">
    <property type="entry name" value="Tc1-like_DDE_dom"/>
</dbReference>
<dbReference type="OrthoDB" id="347018at2759"/>
<feature type="domain" description="OCT" evidence="9">
    <location>
        <begin position="596"/>
        <end position="675"/>
    </location>
</feature>
<dbReference type="PROSITE" id="PS51883">
    <property type="entry name" value="OBG"/>
    <property type="match status" value="1"/>
</dbReference>
<dbReference type="GO" id="GO:0042254">
    <property type="term" value="P:ribosome biogenesis"/>
    <property type="evidence" value="ECO:0007669"/>
    <property type="project" value="UniProtKB-UniRule"/>
</dbReference>
<evidence type="ECO:0000259" key="8">
    <source>
        <dbReference type="PROSITE" id="PS51710"/>
    </source>
</evidence>
<sequence>MEPHVTVLAWLAPGAASFSGFSTIRTQPARRPSTRAFLCGHTGSFAHRHTLNDARLLNSIRQRNVCLGRTATLVVAVATRDEDEQHSEPLNDESSRDDTHTQTQAPLHGAEDDGMGFGFSSENVSQVALVNKTMEELGLSGRLQDSDEVFIDGRLVDAREYTGEDFEGGDALYPVHNEAMELELHERSDARHFADGVKKNDQEWMFYDVAKVYVEGGTGGDGCVAFRREKGVPRGGPSGGNGGEGGSVYFVARQGKNTLGSIGGGGTVHFRAPSGLRGHGKGKHGECASDVTLEVPVGTVVRDADSGRLVADLSEDGQVVRVARGGRGGRGNASFKTDRNRAPRIAEHGEKGVARWLRLELKLVADVGLVGVPNAGKSSFLAQVSRATPKIASYPFTTVVPNLGVARVSKSTTMPVRLHAEEEDHYQVVVADIPGLLEGAHDGIGLGDAFLRHIERCRCIIHVVDGSAKDPIYDLRAINMELRLFSPMLLRKPQVVVFNKMDLPEAQARWNDPAFREKFLAELDHRRVAAVSALSGEGLPAVMQKVALLSEYVREQTAALEEQERNRLQIEIAANEEMLLRRASEVRVRRMSESEYLDADDEEFQRVDDAHLTRWLLEGEYVETLAQMTNWDLLEGVERFQRVLKAVGASRALEKAGAKDGDLVVVSGYELEYFGSSNLYNRLAIEAGFSSGYIGLLLRVILFSLNKWCHYSSEASPRSLATVLCNCEPLSGVKGRRIVRKKPGPKRLLSRKSERRIIRAVSVDTLTSGQVVHELHLQCSPRTVRRTLQAAGFLRYKRVSRKPSLSSDNIRKRLAFATAFIGKPMAFWHQVIFSDEKIWSCNGPFGSSQRWVDCRAKSSSYARRQHSGGGKVHMWAGMSLRSLTMAVFVEGGLNAVKYQQVLLEALLPLGLEMYDFNFTFQQDNALAHTANSTKAWLDALGVTVLPWPARSPDLNPIENTRRRSYAESLHLSLPSLHCRQMSLKSVLAKTGVWPTPK</sequence>
<dbReference type="Gene3D" id="3.30.420.10">
    <property type="entry name" value="Ribonuclease H-like superfamily/Ribonuclease H"/>
    <property type="match status" value="1"/>
</dbReference>
<feature type="domain" description="Obg" evidence="10">
    <location>
        <begin position="204"/>
        <end position="364"/>
    </location>
</feature>
<name>A0A5J4YLG7_PORPP</name>
<dbReference type="Gene3D" id="1.10.10.10">
    <property type="entry name" value="Winged helix-like DNA-binding domain superfamily/Winged helix DNA-binding domain"/>
    <property type="match status" value="1"/>
</dbReference>
<dbReference type="Pfam" id="PF09269">
    <property type="entry name" value="DUF1967"/>
    <property type="match status" value="1"/>
</dbReference>
<comment type="cofactor">
    <cofactor evidence="1">
        <name>Mg(2+)</name>
        <dbReference type="ChEBI" id="CHEBI:18420"/>
    </cofactor>
</comment>
<evidence type="ECO:0000256" key="1">
    <source>
        <dbReference type="ARBA" id="ARBA00001946"/>
    </source>
</evidence>
<dbReference type="GO" id="GO:0003924">
    <property type="term" value="F:GTPase activity"/>
    <property type="evidence" value="ECO:0007669"/>
    <property type="project" value="InterPro"/>
</dbReference>
<dbReference type="Pfam" id="PF01498">
    <property type="entry name" value="HTH_Tnp_Tc3_2"/>
    <property type="match status" value="1"/>
</dbReference>
<comment type="caution">
    <text evidence="11">The sequence shown here is derived from an EMBL/GenBank/DDBJ whole genome shotgun (WGS) entry which is preliminary data.</text>
</comment>
<evidence type="ECO:0000256" key="3">
    <source>
        <dbReference type="ARBA" id="ARBA00022723"/>
    </source>
</evidence>
<dbReference type="GO" id="GO:0003677">
    <property type="term" value="F:DNA binding"/>
    <property type="evidence" value="ECO:0007669"/>
    <property type="project" value="InterPro"/>
</dbReference>
<dbReference type="SUPFAM" id="SSF52540">
    <property type="entry name" value="P-loop containing nucleoside triphosphate hydrolases"/>
    <property type="match status" value="1"/>
</dbReference>
<dbReference type="Pfam" id="PF01926">
    <property type="entry name" value="MMR_HSR1"/>
    <property type="match status" value="1"/>
</dbReference>
<keyword evidence="6" id="KW-0342">GTP-binding</keyword>
<keyword evidence="12" id="KW-1185">Reference proteome</keyword>
<dbReference type="PANTHER" id="PTHR11702">
    <property type="entry name" value="DEVELOPMENTALLY REGULATED GTP-BINDING PROTEIN-RELATED"/>
    <property type="match status" value="1"/>
</dbReference>
<dbReference type="Gene3D" id="3.40.50.300">
    <property type="entry name" value="P-loop containing nucleotide triphosphate hydrolases"/>
    <property type="match status" value="1"/>
</dbReference>
<dbReference type="PANTHER" id="PTHR11702:SF44">
    <property type="entry name" value="GTP-BINDING PROTEIN OBGC, CHLOROPLASTIC"/>
    <property type="match status" value="1"/>
</dbReference>
<dbReference type="InterPro" id="IPR036726">
    <property type="entry name" value="GTP1_OBG_dom_sf"/>
</dbReference>
<accession>A0A5J4YLG7</accession>
<dbReference type="NCBIfam" id="NF008956">
    <property type="entry name" value="PRK12299.1"/>
    <property type="match status" value="1"/>
</dbReference>
<dbReference type="GO" id="GO:0005525">
    <property type="term" value="F:GTP binding"/>
    <property type="evidence" value="ECO:0007669"/>
    <property type="project" value="UniProtKB-KW"/>
</dbReference>
<feature type="domain" description="OBG-type G" evidence="8">
    <location>
        <begin position="365"/>
        <end position="551"/>
    </location>
</feature>
<dbReference type="SUPFAM" id="SSF102741">
    <property type="entry name" value="Obg GTP-binding protein C-terminal domain"/>
    <property type="match status" value="1"/>
</dbReference>
<protein>
    <submittedName>
        <fullName evidence="11">GTPase Obg</fullName>
    </submittedName>
</protein>
<evidence type="ECO:0000256" key="5">
    <source>
        <dbReference type="ARBA" id="ARBA00022842"/>
    </source>
</evidence>
<dbReference type="InterPro" id="IPR027417">
    <property type="entry name" value="P-loop_NTPase"/>
</dbReference>
<dbReference type="Gene3D" id="2.70.210.12">
    <property type="entry name" value="GTP1/OBG domain"/>
    <property type="match status" value="1"/>
</dbReference>
<dbReference type="InterPro" id="IPR036388">
    <property type="entry name" value="WH-like_DNA-bd_sf"/>
</dbReference>
<comment type="similarity">
    <text evidence="2">Belongs to the TRAFAC class OBG-HflX-like GTPase superfamily. OBG GTPase family.</text>
</comment>
<gene>
    <name evidence="11" type="ORF">FVE85_8314</name>
</gene>
<evidence type="ECO:0000256" key="6">
    <source>
        <dbReference type="ARBA" id="ARBA00023134"/>
    </source>
</evidence>
<dbReference type="HAMAP" id="MF_01454">
    <property type="entry name" value="GTPase_Obg"/>
    <property type="match status" value="1"/>
</dbReference>
<dbReference type="AlphaFoldDB" id="A0A5J4YLG7"/>
<feature type="compositionally biased region" description="Basic and acidic residues" evidence="7">
    <location>
        <begin position="86"/>
        <end position="100"/>
    </location>
</feature>
<dbReference type="PRINTS" id="PR00326">
    <property type="entry name" value="GTP1OBG"/>
</dbReference>
<dbReference type="GO" id="GO:0000287">
    <property type="term" value="F:magnesium ion binding"/>
    <property type="evidence" value="ECO:0007669"/>
    <property type="project" value="InterPro"/>
</dbReference>
<dbReference type="Pfam" id="PF01018">
    <property type="entry name" value="GTP1_OBG"/>
    <property type="match status" value="1"/>
</dbReference>
<dbReference type="GO" id="GO:0006313">
    <property type="term" value="P:DNA transposition"/>
    <property type="evidence" value="ECO:0007669"/>
    <property type="project" value="InterPro"/>
</dbReference>
<dbReference type="SUPFAM" id="SSF82051">
    <property type="entry name" value="Obg GTP-binding protein N-terminal domain"/>
    <property type="match status" value="1"/>
</dbReference>
<dbReference type="InterPro" id="IPR015349">
    <property type="entry name" value="OCT_dom"/>
</dbReference>
<dbReference type="CDD" id="cd01898">
    <property type="entry name" value="Obg"/>
    <property type="match status" value="1"/>
</dbReference>
<reference evidence="12" key="1">
    <citation type="journal article" date="2019" name="Nat. Commun.">
        <title>Expansion of phycobilisome linker gene families in mesophilic red algae.</title>
        <authorList>
            <person name="Lee J."/>
            <person name="Kim D."/>
            <person name="Bhattacharya D."/>
            <person name="Yoon H.S."/>
        </authorList>
    </citation>
    <scope>NUCLEOTIDE SEQUENCE [LARGE SCALE GENOMIC DNA]</scope>
    <source>
        <strain evidence="12">CCMP 1328</strain>
    </source>
</reference>
<evidence type="ECO:0000256" key="7">
    <source>
        <dbReference type="SAM" id="MobiDB-lite"/>
    </source>
</evidence>
<dbReference type="PROSITE" id="PS51710">
    <property type="entry name" value="G_OBG"/>
    <property type="match status" value="1"/>
</dbReference>
<dbReference type="InterPro" id="IPR031167">
    <property type="entry name" value="G_OBG"/>
</dbReference>
<dbReference type="PROSITE" id="PS51881">
    <property type="entry name" value="OCT"/>
    <property type="match status" value="1"/>
</dbReference>
<dbReference type="InterPro" id="IPR002492">
    <property type="entry name" value="Transposase_Tc1-like"/>
</dbReference>
<evidence type="ECO:0000256" key="2">
    <source>
        <dbReference type="ARBA" id="ARBA00007699"/>
    </source>
</evidence>
<evidence type="ECO:0000313" key="12">
    <source>
        <dbReference type="Proteomes" id="UP000324585"/>
    </source>
</evidence>
<feature type="region of interest" description="Disordered" evidence="7">
    <location>
        <begin position="78"/>
        <end position="113"/>
    </location>
</feature>
<dbReference type="InterPro" id="IPR014100">
    <property type="entry name" value="GTP-bd_Obg/CgtA"/>
</dbReference>
<dbReference type="InterPro" id="IPR036397">
    <property type="entry name" value="RNaseH_sf"/>
</dbReference>
<evidence type="ECO:0000256" key="4">
    <source>
        <dbReference type="ARBA" id="ARBA00022741"/>
    </source>
</evidence>
<dbReference type="Pfam" id="PF13358">
    <property type="entry name" value="DDE_3"/>
    <property type="match status" value="1"/>
</dbReference>
<dbReference type="Gene3D" id="3.30.300.350">
    <property type="entry name" value="GTP-binding protein OBG, C-terminal domain"/>
    <property type="match status" value="1"/>
</dbReference>
<dbReference type="InterPro" id="IPR036346">
    <property type="entry name" value="GTP-bd_prot_GTP1/OBG_C_sf"/>
</dbReference>
<dbReference type="InterPro" id="IPR006074">
    <property type="entry name" value="GTP1-OBG_CS"/>
</dbReference>
<keyword evidence="4" id="KW-0547">Nucleotide-binding</keyword>
<proteinExistence type="inferred from homology"/>
<dbReference type="NCBIfam" id="NF008955">
    <property type="entry name" value="PRK12297.1"/>
    <property type="match status" value="1"/>
</dbReference>
<dbReference type="PROSITE" id="PS00905">
    <property type="entry name" value="GTP1_OBG"/>
    <property type="match status" value="1"/>
</dbReference>
<dbReference type="FunFam" id="2.70.210.12:FF:000001">
    <property type="entry name" value="GTPase Obg"/>
    <property type="match status" value="1"/>
</dbReference>
<dbReference type="GO" id="GO:0005739">
    <property type="term" value="C:mitochondrion"/>
    <property type="evidence" value="ECO:0007669"/>
    <property type="project" value="TreeGrafter"/>
</dbReference>
<dbReference type="NCBIfam" id="TIGR02729">
    <property type="entry name" value="Obg_CgtA"/>
    <property type="match status" value="1"/>
</dbReference>
<keyword evidence="3" id="KW-0479">Metal-binding</keyword>
<evidence type="ECO:0000259" key="9">
    <source>
        <dbReference type="PROSITE" id="PS51881"/>
    </source>
</evidence>
<evidence type="ECO:0000313" key="11">
    <source>
        <dbReference type="EMBL" id="KAA8491832.1"/>
    </source>
</evidence>
<evidence type="ECO:0000259" key="10">
    <source>
        <dbReference type="PROSITE" id="PS51883"/>
    </source>
</evidence>
<dbReference type="InterPro" id="IPR045086">
    <property type="entry name" value="OBG_GTPase"/>
</dbReference>
<keyword evidence="5" id="KW-0460">Magnesium</keyword>